<dbReference type="PANTHER" id="PTHR43085">
    <property type="entry name" value="HEXOKINASE FAMILY MEMBER"/>
    <property type="match status" value="1"/>
</dbReference>
<evidence type="ECO:0000259" key="4">
    <source>
        <dbReference type="Pfam" id="PF00294"/>
    </source>
</evidence>
<dbReference type="GO" id="GO:0005829">
    <property type="term" value="C:cytosol"/>
    <property type="evidence" value="ECO:0007669"/>
    <property type="project" value="TreeGrafter"/>
</dbReference>
<dbReference type="KEGG" id="gfu:KM031_18285"/>
<geneLocation type="plasmid" evidence="5 6">
    <name>p1</name>
</geneLocation>
<organism evidence="5 6">
    <name type="scientific">Gemmobacter fulvus</name>
    <dbReference type="NCBI Taxonomy" id="2840474"/>
    <lineage>
        <taxon>Bacteria</taxon>
        <taxon>Pseudomonadati</taxon>
        <taxon>Pseudomonadota</taxon>
        <taxon>Alphaproteobacteria</taxon>
        <taxon>Rhodobacterales</taxon>
        <taxon>Paracoccaceae</taxon>
        <taxon>Gemmobacter</taxon>
    </lineage>
</organism>
<dbReference type="Gene3D" id="3.40.1190.20">
    <property type="match status" value="1"/>
</dbReference>
<comment type="similarity">
    <text evidence="1">Belongs to the carbohydrate kinase PfkB family.</text>
</comment>
<keyword evidence="2" id="KW-0808">Transferase</keyword>
<evidence type="ECO:0000256" key="1">
    <source>
        <dbReference type="ARBA" id="ARBA00010688"/>
    </source>
</evidence>
<dbReference type="CDD" id="cd01166">
    <property type="entry name" value="KdgK"/>
    <property type="match status" value="1"/>
</dbReference>
<feature type="domain" description="Carbohydrate kinase PfkB" evidence="4">
    <location>
        <begin position="6"/>
        <end position="300"/>
    </location>
</feature>
<keyword evidence="3 5" id="KW-0418">Kinase</keyword>
<dbReference type="PANTHER" id="PTHR43085:SF15">
    <property type="entry name" value="2-DEHYDRO-3-DEOXYGLUCONOKINASE"/>
    <property type="match status" value="1"/>
</dbReference>
<dbReference type="AlphaFoldDB" id="A0A975S3H9"/>
<evidence type="ECO:0000313" key="6">
    <source>
        <dbReference type="Proteomes" id="UP000679352"/>
    </source>
</evidence>
<dbReference type="GO" id="GO:0008673">
    <property type="term" value="F:2-dehydro-3-deoxygluconokinase activity"/>
    <property type="evidence" value="ECO:0007669"/>
    <property type="project" value="TreeGrafter"/>
</dbReference>
<dbReference type="InterPro" id="IPR050306">
    <property type="entry name" value="PfkB_Carbo_kinase"/>
</dbReference>
<keyword evidence="6" id="KW-1185">Reference proteome</keyword>
<dbReference type="Pfam" id="PF00294">
    <property type="entry name" value="PfkB"/>
    <property type="match status" value="1"/>
</dbReference>
<dbReference type="GO" id="GO:0019698">
    <property type="term" value="P:D-galacturonate catabolic process"/>
    <property type="evidence" value="ECO:0007669"/>
    <property type="project" value="TreeGrafter"/>
</dbReference>
<sequence length="306" mass="32522">MTRAPRIACIGEVMIELAPATPELMRLGVAGDTYNTAVYLARRIGPGAVAYVTALGDDAQSDHIIAALTAEGIAPDLVERVPDAVPGLYMITLDPRGERSFSYWRSHSAARGLFSRPGGLRPQQLDGMEMIYLSAISLAVITPEARDRLFDWAQGYRRAGGRIAFDSNYRARLWPDVETARHEVARFWSVTDIALPSLDDEQALFGAATEAQVIRRLHEAGVRGGALKRGAAGPVALDGSVLTLAPQPEIPVIDSTAAGDSFNAGFLAALLAGETTAAAMAAGHSLAARVIGHRGAIMPRQTDQPA</sequence>
<gene>
    <name evidence="5" type="ORF">KM031_18285</name>
</gene>
<dbReference type="InterPro" id="IPR011611">
    <property type="entry name" value="PfkB_dom"/>
</dbReference>
<dbReference type="EMBL" id="CP076362">
    <property type="protein sequence ID" value="QWK92240.1"/>
    <property type="molecule type" value="Genomic_DNA"/>
</dbReference>
<dbReference type="InterPro" id="IPR029056">
    <property type="entry name" value="Ribokinase-like"/>
</dbReference>
<dbReference type="InterPro" id="IPR002173">
    <property type="entry name" value="Carboh/pur_kinase_PfkB_CS"/>
</dbReference>
<proteinExistence type="inferred from homology"/>
<accession>A0A975S3H9</accession>
<name>A0A975S3H9_9RHOB</name>
<dbReference type="SUPFAM" id="SSF53613">
    <property type="entry name" value="Ribokinase-like"/>
    <property type="match status" value="1"/>
</dbReference>
<dbReference type="PROSITE" id="PS00584">
    <property type="entry name" value="PFKB_KINASES_2"/>
    <property type="match status" value="1"/>
</dbReference>
<dbReference type="Proteomes" id="UP000679352">
    <property type="component" value="Plasmid p1"/>
</dbReference>
<evidence type="ECO:0000256" key="2">
    <source>
        <dbReference type="ARBA" id="ARBA00022679"/>
    </source>
</evidence>
<dbReference type="GO" id="GO:0042840">
    <property type="term" value="P:D-glucuronate catabolic process"/>
    <property type="evidence" value="ECO:0007669"/>
    <property type="project" value="TreeGrafter"/>
</dbReference>
<dbReference type="GO" id="GO:0006974">
    <property type="term" value="P:DNA damage response"/>
    <property type="evidence" value="ECO:0007669"/>
    <property type="project" value="TreeGrafter"/>
</dbReference>
<evidence type="ECO:0000313" key="5">
    <source>
        <dbReference type="EMBL" id="QWK92240.1"/>
    </source>
</evidence>
<dbReference type="RefSeq" id="WP_215505080.1">
    <property type="nucleotide sequence ID" value="NZ_CP076362.1"/>
</dbReference>
<protein>
    <submittedName>
        <fullName evidence="5">Sugar kinase</fullName>
    </submittedName>
</protein>
<keyword evidence="5" id="KW-0614">Plasmid</keyword>
<reference evidence="5" key="1">
    <citation type="submission" date="2021-06" db="EMBL/GenBank/DDBJ databases">
        <authorList>
            <person name="Lee C.-S."/>
            <person name="Jin L."/>
        </authorList>
    </citation>
    <scope>NUCLEOTIDE SEQUENCE</scope>
    <source>
        <strain evidence="5">Con5</strain>
        <plasmid evidence="5">p1</plasmid>
    </source>
</reference>
<evidence type="ECO:0000256" key="3">
    <source>
        <dbReference type="ARBA" id="ARBA00022777"/>
    </source>
</evidence>